<feature type="compositionally biased region" description="Low complexity" evidence="3">
    <location>
        <begin position="677"/>
        <end position="688"/>
    </location>
</feature>
<dbReference type="RefSeq" id="WP_094269016.1">
    <property type="nucleotide sequence ID" value="NZ_NOIH01000015.1"/>
</dbReference>
<feature type="transmembrane region" description="Helical" evidence="4">
    <location>
        <begin position="542"/>
        <end position="568"/>
    </location>
</feature>
<protein>
    <submittedName>
        <fullName evidence="6">Phage tail tape measure protein</fullName>
    </submittedName>
</protein>
<feature type="domain" description="Phage tail tape measure protein" evidence="5">
    <location>
        <begin position="240"/>
        <end position="445"/>
    </location>
</feature>
<evidence type="ECO:0000256" key="3">
    <source>
        <dbReference type="SAM" id="MobiDB-lite"/>
    </source>
</evidence>
<keyword evidence="2" id="KW-0175">Coiled coil</keyword>
<dbReference type="AlphaFoldDB" id="A0A235EXW6"/>
<accession>A0A235EXW6</accession>
<proteinExistence type="predicted"/>
<feature type="transmembrane region" description="Helical" evidence="4">
    <location>
        <begin position="580"/>
        <end position="610"/>
    </location>
</feature>
<keyword evidence="7" id="KW-1185">Reference proteome</keyword>
<evidence type="ECO:0000256" key="1">
    <source>
        <dbReference type="ARBA" id="ARBA00022612"/>
    </source>
</evidence>
<dbReference type="InterPro" id="IPR010090">
    <property type="entry name" value="Phage_tape_meas"/>
</dbReference>
<keyword evidence="1" id="KW-1188">Viral release from host cell</keyword>
<evidence type="ECO:0000256" key="4">
    <source>
        <dbReference type="SAM" id="Phobius"/>
    </source>
</evidence>
<organism evidence="6 7">
    <name type="scientific">Thauera propionica</name>
    <dbReference type="NCBI Taxonomy" id="2019431"/>
    <lineage>
        <taxon>Bacteria</taxon>
        <taxon>Pseudomonadati</taxon>
        <taxon>Pseudomonadota</taxon>
        <taxon>Betaproteobacteria</taxon>
        <taxon>Rhodocyclales</taxon>
        <taxon>Zoogloeaceae</taxon>
        <taxon>Thauera</taxon>
    </lineage>
</organism>
<evidence type="ECO:0000259" key="5">
    <source>
        <dbReference type="Pfam" id="PF10145"/>
    </source>
</evidence>
<feature type="region of interest" description="Disordered" evidence="3">
    <location>
        <begin position="670"/>
        <end position="725"/>
    </location>
</feature>
<dbReference type="PANTHER" id="PTHR37813:SF1">
    <property type="entry name" value="FELS-2 PROPHAGE PROTEIN"/>
    <property type="match status" value="1"/>
</dbReference>
<dbReference type="OrthoDB" id="8019720at2"/>
<dbReference type="Gene3D" id="1.10.287.1490">
    <property type="match status" value="1"/>
</dbReference>
<dbReference type="PANTHER" id="PTHR37813">
    <property type="entry name" value="FELS-2 PROPHAGE PROTEIN"/>
    <property type="match status" value="1"/>
</dbReference>
<comment type="caution">
    <text evidence="6">The sequence shown here is derived from an EMBL/GenBank/DDBJ whole genome shotgun (WGS) entry which is preliminary data.</text>
</comment>
<sequence length="725" mass="76829">MSASQSLRLQVILGAVDKLTRPLQGMLQGSHKLSGAVKEARDRLRDLEAQQKRIGNYTGATQALTDNARALGTARDKLRALRDQIIATEQPSRELNEQYKAARREVKQLERDNTRLARTQADARAQIERSGLPVSQLASRQRELAAQIDRANGQLNEHGRRLAAVRERQQQWNRAMEARNQLLNAGAGLLATGTAMGLPIVGMVKDFATFEDAMLGVAKQVEGTRDANGQLTRTYYDMADAIRALSTDARIGQSAVQIAALVEAGARMGIQGADNLLQYARTAGMAATAFDAMADQIGENIAKVAGLYKIPIANISELGDTINWLDDNAQSKGADIIEVLTRIAGITQTVNMSMRDSAALGSTFLSLGASAEVAATATNAVIRELAIAANQPARFQDALNSLGLAPDAVQLGMLKDSTGTIIKVLEAIKALPEEQQLAATVGLFGKEYGDDVAKLAQNMDEYRRQLGLANDEQARGSMAREADARAMALSARWQAAMNRLFNASTRAGETLKGTLVGLIEWAGRVLEAIDGWMQRNPGLASALMHTAAAVAAIVAGLGALALGMAAVVGPLAMLKIGLGIIAPLLGAISAPALAAVAAVAAVGAAGVLLWQNWDTVKEKLAGIWDGIKAMFNAGVQYIVDKLAAIKNAVSIDFGSMFSFGGQSTVPAPLRAPGAGGSSVSNSNTITVNAAPGQSAPEIAKEVDRQLTERERYRQSRRRSILGDVD</sequence>
<evidence type="ECO:0000313" key="7">
    <source>
        <dbReference type="Proteomes" id="UP000215181"/>
    </source>
</evidence>
<keyword evidence="4" id="KW-1133">Transmembrane helix</keyword>
<keyword evidence="4" id="KW-0472">Membrane</keyword>
<name>A0A235EXW6_9RHOO</name>
<gene>
    <name evidence="6" type="ORF">CGK74_13755</name>
</gene>
<dbReference type="EMBL" id="NOIH01000015">
    <property type="protein sequence ID" value="OYD53275.1"/>
    <property type="molecule type" value="Genomic_DNA"/>
</dbReference>
<feature type="coiled-coil region" evidence="2">
    <location>
        <begin position="92"/>
        <end position="168"/>
    </location>
</feature>
<dbReference type="NCBIfam" id="TIGR01760">
    <property type="entry name" value="tape_meas_TP901"/>
    <property type="match status" value="1"/>
</dbReference>
<dbReference type="Proteomes" id="UP000215181">
    <property type="component" value="Unassembled WGS sequence"/>
</dbReference>
<reference evidence="6 7" key="1">
    <citation type="submission" date="2017-07" db="EMBL/GenBank/DDBJ databases">
        <title>Thauera sp. KNDSS-Mac4 genome sequence and assembly.</title>
        <authorList>
            <person name="Mayilraj S."/>
        </authorList>
    </citation>
    <scope>NUCLEOTIDE SEQUENCE [LARGE SCALE GENOMIC DNA]</scope>
    <source>
        <strain evidence="6 7">KNDSS-Mac4</strain>
    </source>
</reference>
<evidence type="ECO:0000256" key="2">
    <source>
        <dbReference type="SAM" id="Coils"/>
    </source>
</evidence>
<evidence type="ECO:0000313" key="6">
    <source>
        <dbReference type="EMBL" id="OYD53275.1"/>
    </source>
</evidence>
<keyword evidence="4" id="KW-0812">Transmembrane</keyword>
<dbReference type="Pfam" id="PF10145">
    <property type="entry name" value="PhageMin_Tail"/>
    <property type="match status" value="1"/>
</dbReference>
<feature type="compositionally biased region" description="Basic and acidic residues" evidence="3">
    <location>
        <begin position="698"/>
        <end position="713"/>
    </location>
</feature>